<dbReference type="PIRSF" id="PIRSF000349">
    <property type="entry name" value="SODismutase"/>
    <property type="match status" value="1"/>
</dbReference>
<dbReference type="InterPro" id="IPR036314">
    <property type="entry name" value="SOD_C_sf"/>
</dbReference>
<dbReference type="PROSITE" id="PS00088">
    <property type="entry name" value="SOD_MN"/>
    <property type="match status" value="1"/>
</dbReference>
<dbReference type="InterPro" id="IPR019833">
    <property type="entry name" value="Mn/Fe_SOD_BS"/>
</dbReference>
<feature type="domain" description="Manganese/iron superoxide dismutase N-terminal" evidence="6">
    <location>
        <begin position="51"/>
        <end position="133"/>
    </location>
</feature>
<dbReference type="Gene3D" id="3.55.40.20">
    <property type="entry name" value="Iron/manganese superoxide dismutase, C-terminal domain"/>
    <property type="match status" value="1"/>
</dbReference>
<dbReference type="Proteomes" id="UP000817854">
    <property type="component" value="Unassembled WGS sequence"/>
</dbReference>
<name>A0ABX0IMY1_9FLAO</name>
<dbReference type="EMBL" id="VEVQ02000003">
    <property type="protein sequence ID" value="NHN25157.1"/>
    <property type="molecule type" value="Genomic_DNA"/>
</dbReference>
<evidence type="ECO:0000313" key="8">
    <source>
        <dbReference type="EMBL" id="NHN25157.1"/>
    </source>
</evidence>
<dbReference type="EC" id="1.15.1.1" evidence="2 5"/>
<dbReference type="InterPro" id="IPR001189">
    <property type="entry name" value="Mn/Fe_SOD"/>
</dbReference>
<dbReference type="Gene3D" id="1.10.287.990">
    <property type="entry name" value="Fe,Mn superoxide dismutase (SOD) domain"/>
    <property type="match status" value="1"/>
</dbReference>
<dbReference type="SUPFAM" id="SSF46609">
    <property type="entry name" value="Fe,Mn superoxide dismutase (SOD), N-terminal domain"/>
    <property type="match status" value="1"/>
</dbReference>
<evidence type="ECO:0000256" key="2">
    <source>
        <dbReference type="ARBA" id="ARBA00012682"/>
    </source>
</evidence>
<dbReference type="PANTHER" id="PTHR43595">
    <property type="entry name" value="37S RIBOSOMAL PROTEIN S26, MITOCHONDRIAL"/>
    <property type="match status" value="1"/>
</dbReference>
<proteinExistence type="inferred from homology"/>
<evidence type="ECO:0000259" key="7">
    <source>
        <dbReference type="Pfam" id="PF02777"/>
    </source>
</evidence>
<keyword evidence="4 5" id="KW-0560">Oxidoreductase</keyword>
<dbReference type="PROSITE" id="PS51257">
    <property type="entry name" value="PROKAR_LIPOPROTEIN"/>
    <property type="match status" value="1"/>
</dbReference>
<evidence type="ECO:0000256" key="3">
    <source>
        <dbReference type="ARBA" id="ARBA00022723"/>
    </source>
</evidence>
<evidence type="ECO:0000256" key="4">
    <source>
        <dbReference type="ARBA" id="ARBA00023002"/>
    </source>
</evidence>
<keyword evidence="9" id="KW-1185">Reference proteome</keyword>
<reference evidence="9" key="1">
    <citation type="submission" date="2019-05" db="EMBL/GenBank/DDBJ databases">
        <title>Flavobacterium profundi sp. nov., isolated from a deep-sea seamount.</title>
        <authorList>
            <person name="Zhang D.-C."/>
        </authorList>
    </citation>
    <scope>NUCLEOTIDE SEQUENCE [LARGE SCALE GENOMIC DNA]</scope>
    <source>
        <strain evidence="9">EC11</strain>
    </source>
</reference>
<comment type="catalytic activity">
    <reaction evidence="5">
        <text>2 superoxide + 2 H(+) = H2O2 + O2</text>
        <dbReference type="Rhea" id="RHEA:20696"/>
        <dbReference type="ChEBI" id="CHEBI:15378"/>
        <dbReference type="ChEBI" id="CHEBI:15379"/>
        <dbReference type="ChEBI" id="CHEBI:16240"/>
        <dbReference type="ChEBI" id="CHEBI:18421"/>
        <dbReference type="EC" id="1.15.1.1"/>
    </reaction>
</comment>
<dbReference type="InterPro" id="IPR019832">
    <property type="entry name" value="Mn/Fe_SOD_C"/>
</dbReference>
<protein>
    <recommendedName>
        <fullName evidence="2 5">Superoxide dismutase</fullName>
        <ecNumber evidence="2 5">1.15.1.1</ecNumber>
    </recommendedName>
</protein>
<comment type="function">
    <text evidence="5">Destroys radicals which are normally produced within the cells and which are toxic to biological systems.</text>
</comment>
<feature type="domain" description="Manganese/iron superoxide dismutase C-terminal" evidence="7">
    <location>
        <begin position="141"/>
        <end position="245"/>
    </location>
</feature>
<gene>
    <name evidence="8" type="ORF">FIA58_005635</name>
</gene>
<reference evidence="8 9" key="2">
    <citation type="submission" date="2019-05" db="EMBL/GenBank/DDBJ databases">
        <authorList>
            <person name="Lianzixin W."/>
        </authorList>
    </citation>
    <scope>NUCLEOTIDE SEQUENCE [LARGE SCALE GENOMIC DNA]</scope>
    <source>
        <strain evidence="8 9">EC11</strain>
    </source>
</reference>
<sequence length="255" mass="29302">MKLYSFFIVFILFASCKDKSDLVEVQIPEPEEPISVLYGNPKEVKANKGAFQLFVLNYPYDALKSTIDGKTMELHYSKYYLGYTNTLNKEIANKKEWQDKSIEDILTKVSDIEPELKNSAGGYYNHSLFFEILTPKGAKKPNEKLLESINTNFVSFSIFKSKFIAEANNHIGSGWIWLVVTKVGELKIVTTNNQDNPLMLNSKVKGTPILGVDLWEHAYYLAYQNDRKEYLENVFDSINWTIVSKKYEDLSFSIP</sequence>
<dbReference type="InterPro" id="IPR036324">
    <property type="entry name" value="Mn/Fe_SOD_N_sf"/>
</dbReference>
<evidence type="ECO:0000259" key="6">
    <source>
        <dbReference type="Pfam" id="PF00081"/>
    </source>
</evidence>
<comment type="similarity">
    <text evidence="1 5">Belongs to the iron/manganese superoxide dismutase family.</text>
</comment>
<dbReference type="PRINTS" id="PR01703">
    <property type="entry name" value="MNSODISMTASE"/>
</dbReference>
<dbReference type="PANTHER" id="PTHR43595:SF2">
    <property type="entry name" value="SMALL RIBOSOMAL SUBUNIT PROTEIN MS42"/>
    <property type="match status" value="1"/>
</dbReference>
<evidence type="ECO:0000313" key="9">
    <source>
        <dbReference type="Proteomes" id="UP000817854"/>
    </source>
</evidence>
<organism evidence="8 9">
    <name type="scientific">Flavobacterium jejuense</name>
    <dbReference type="NCBI Taxonomy" id="1544455"/>
    <lineage>
        <taxon>Bacteria</taxon>
        <taxon>Pseudomonadati</taxon>
        <taxon>Bacteroidota</taxon>
        <taxon>Flavobacteriia</taxon>
        <taxon>Flavobacteriales</taxon>
        <taxon>Flavobacteriaceae</taxon>
        <taxon>Flavobacterium</taxon>
    </lineage>
</organism>
<evidence type="ECO:0000256" key="1">
    <source>
        <dbReference type="ARBA" id="ARBA00008714"/>
    </source>
</evidence>
<accession>A0ABX0IMY1</accession>
<dbReference type="Pfam" id="PF02777">
    <property type="entry name" value="Sod_Fe_C"/>
    <property type="match status" value="1"/>
</dbReference>
<comment type="caution">
    <text evidence="8">The sequence shown here is derived from an EMBL/GenBank/DDBJ whole genome shotgun (WGS) entry which is preliminary data.</text>
</comment>
<dbReference type="SUPFAM" id="SSF54719">
    <property type="entry name" value="Fe,Mn superoxide dismutase (SOD), C-terminal domain"/>
    <property type="match status" value="1"/>
</dbReference>
<dbReference type="InterPro" id="IPR019831">
    <property type="entry name" value="Mn/Fe_SOD_N"/>
</dbReference>
<evidence type="ECO:0000256" key="5">
    <source>
        <dbReference type="RuleBase" id="RU000414"/>
    </source>
</evidence>
<reference evidence="8 9" key="3">
    <citation type="submission" date="2020-02" db="EMBL/GenBank/DDBJ databases">
        <title>Flavobacterium profundi sp. nov., isolated from a deep-sea seamount.</title>
        <authorList>
            <person name="Zhang D.-C."/>
        </authorList>
    </citation>
    <scope>NUCLEOTIDE SEQUENCE [LARGE SCALE GENOMIC DNA]</scope>
    <source>
        <strain evidence="8 9">EC11</strain>
    </source>
</reference>
<dbReference type="RefSeq" id="WP_140961031.1">
    <property type="nucleotide sequence ID" value="NZ_VEVQ02000003.1"/>
</dbReference>
<dbReference type="Pfam" id="PF00081">
    <property type="entry name" value="Sod_Fe_N"/>
    <property type="match status" value="1"/>
</dbReference>
<keyword evidence="3 5" id="KW-0479">Metal-binding</keyword>